<dbReference type="EMBL" id="CP036259">
    <property type="protein sequence ID" value="QDR82813.1"/>
    <property type="molecule type" value="Genomic_DNA"/>
</dbReference>
<evidence type="ECO:0000256" key="2">
    <source>
        <dbReference type="ARBA" id="ARBA00005992"/>
    </source>
</evidence>
<comment type="similarity">
    <text evidence="2">Belongs to the YkuD family.</text>
</comment>
<keyword evidence="12" id="KW-1185">Reference proteome</keyword>
<evidence type="ECO:0000313" key="11">
    <source>
        <dbReference type="EMBL" id="QDR82813.1"/>
    </source>
</evidence>
<evidence type="ECO:0000256" key="3">
    <source>
        <dbReference type="ARBA" id="ARBA00022676"/>
    </source>
</evidence>
<feature type="active site" description="Proton donor/acceptor" evidence="9">
    <location>
        <position position="117"/>
    </location>
</feature>
<evidence type="ECO:0000256" key="1">
    <source>
        <dbReference type="ARBA" id="ARBA00004752"/>
    </source>
</evidence>
<dbReference type="GO" id="GO:0016757">
    <property type="term" value="F:glycosyltransferase activity"/>
    <property type="evidence" value="ECO:0007669"/>
    <property type="project" value="UniProtKB-KW"/>
</dbReference>
<sequence>MGNQLGKRAIWLIFIFGFITFATPVYAQAMAQVASPQIVVNLPSRTLELYKDNILVKEYQVAIGKADTPTPIGDFSILEKEVDPAWYPPGKNYVVPSGPENPLGYRWMGLGDLYGIHGTNAPWSIGLAISNGCIRMQEIDAEELFEIIDCDTPVKIEYERIKIRINASGEATIGIYPDVYNQQTVTLADVKDALQQAALDNLVDDDFLRTLIKAVPDHQVVFAQLHNLKINGSLRSEHILSREGKKYIPVLALADSLRTTVQWNAVSRTVTRQNQTVPGVKLGDKLYVTVDHVPMLFGGRENWNDEQNCLELLLPVARLDGQILSGGIQRMDNILAVPALAIANELGERVTWQSQTGELLIRGKPAPVKLISGQPFISVNDISRVYNVATDWNDQTQMLDLIYPLFPVDYSMYLDPNDEYL</sequence>
<dbReference type="SUPFAM" id="SSF141523">
    <property type="entry name" value="L,D-transpeptidase catalytic domain-like"/>
    <property type="match status" value="1"/>
</dbReference>
<dbReference type="KEGG" id="sted:SPTER_42510"/>
<dbReference type="InterPro" id="IPR038063">
    <property type="entry name" value="Transpep_catalytic_dom"/>
</dbReference>
<dbReference type="PANTHER" id="PTHR30582:SF24">
    <property type="entry name" value="L,D-TRANSPEPTIDASE ERFK_SRFK-RELATED"/>
    <property type="match status" value="1"/>
</dbReference>
<keyword evidence="8 9" id="KW-0961">Cell wall biogenesis/degradation</keyword>
<accession>A0A517DZN1</accession>
<proteinExistence type="inferred from homology"/>
<keyword evidence="5" id="KW-0378">Hydrolase</keyword>
<evidence type="ECO:0000256" key="8">
    <source>
        <dbReference type="ARBA" id="ARBA00023316"/>
    </source>
</evidence>
<reference evidence="11 12" key="1">
    <citation type="submission" date="2019-02" db="EMBL/GenBank/DDBJ databases">
        <title>Closed genome of Sporomusa termitida DSM 4440.</title>
        <authorList>
            <person name="Poehlein A."/>
            <person name="Daniel R."/>
        </authorList>
    </citation>
    <scope>NUCLEOTIDE SEQUENCE [LARGE SCALE GENOMIC DNA]</scope>
    <source>
        <strain evidence="11 12">DSM 4440</strain>
    </source>
</reference>
<dbReference type="UniPathway" id="UPA00219"/>
<feature type="domain" description="L,D-TPase catalytic" evidence="10">
    <location>
        <begin position="36"/>
        <end position="157"/>
    </location>
</feature>
<keyword evidence="6 9" id="KW-0133">Cell shape</keyword>
<evidence type="ECO:0000256" key="9">
    <source>
        <dbReference type="PROSITE-ProRule" id="PRU01373"/>
    </source>
</evidence>
<dbReference type="Pfam" id="PF03734">
    <property type="entry name" value="YkuD"/>
    <property type="match status" value="1"/>
</dbReference>
<organism evidence="11 12">
    <name type="scientific">Sporomusa termitida</name>
    <dbReference type="NCBI Taxonomy" id="2377"/>
    <lineage>
        <taxon>Bacteria</taxon>
        <taxon>Bacillati</taxon>
        <taxon>Bacillota</taxon>
        <taxon>Negativicutes</taxon>
        <taxon>Selenomonadales</taxon>
        <taxon>Sporomusaceae</taxon>
        <taxon>Sporomusa</taxon>
    </lineage>
</organism>
<dbReference type="GO" id="GO:0008360">
    <property type="term" value="P:regulation of cell shape"/>
    <property type="evidence" value="ECO:0007669"/>
    <property type="project" value="UniProtKB-UniRule"/>
</dbReference>
<dbReference type="InterPro" id="IPR050979">
    <property type="entry name" value="LD-transpeptidase"/>
</dbReference>
<dbReference type="GO" id="GO:0018104">
    <property type="term" value="P:peptidoglycan-protein cross-linking"/>
    <property type="evidence" value="ECO:0007669"/>
    <property type="project" value="TreeGrafter"/>
</dbReference>
<protein>
    <submittedName>
        <fullName evidence="11">L,D-transpeptidase catalytic domain</fullName>
    </submittedName>
</protein>
<name>A0A517DZN1_9FIRM</name>
<feature type="active site" description="Nucleophile" evidence="9">
    <location>
        <position position="133"/>
    </location>
</feature>
<dbReference type="InterPro" id="IPR005490">
    <property type="entry name" value="LD_TPept_cat_dom"/>
</dbReference>
<evidence type="ECO:0000256" key="4">
    <source>
        <dbReference type="ARBA" id="ARBA00022679"/>
    </source>
</evidence>
<dbReference type="GO" id="GO:0071972">
    <property type="term" value="F:peptidoglycan L,D-transpeptidase activity"/>
    <property type="evidence" value="ECO:0007669"/>
    <property type="project" value="TreeGrafter"/>
</dbReference>
<dbReference type="Gene3D" id="2.40.440.10">
    <property type="entry name" value="L,D-transpeptidase catalytic domain-like"/>
    <property type="match status" value="1"/>
</dbReference>
<dbReference type="PROSITE" id="PS52029">
    <property type="entry name" value="LD_TPASE"/>
    <property type="match status" value="1"/>
</dbReference>
<evidence type="ECO:0000259" key="10">
    <source>
        <dbReference type="PROSITE" id="PS52029"/>
    </source>
</evidence>
<evidence type="ECO:0000256" key="6">
    <source>
        <dbReference type="ARBA" id="ARBA00022960"/>
    </source>
</evidence>
<dbReference type="Proteomes" id="UP000320776">
    <property type="component" value="Chromosome"/>
</dbReference>
<dbReference type="GO" id="GO:0071555">
    <property type="term" value="P:cell wall organization"/>
    <property type="evidence" value="ECO:0007669"/>
    <property type="project" value="UniProtKB-UniRule"/>
</dbReference>
<keyword evidence="7 9" id="KW-0573">Peptidoglycan synthesis</keyword>
<evidence type="ECO:0000256" key="5">
    <source>
        <dbReference type="ARBA" id="ARBA00022801"/>
    </source>
</evidence>
<dbReference type="GO" id="GO:0005576">
    <property type="term" value="C:extracellular region"/>
    <property type="evidence" value="ECO:0007669"/>
    <property type="project" value="TreeGrafter"/>
</dbReference>
<dbReference type="CDD" id="cd16913">
    <property type="entry name" value="YkuD_like"/>
    <property type="match status" value="1"/>
</dbReference>
<keyword evidence="3" id="KW-0328">Glycosyltransferase</keyword>
<dbReference type="PANTHER" id="PTHR30582">
    <property type="entry name" value="L,D-TRANSPEPTIDASE"/>
    <property type="match status" value="1"/>
</dbReference>
<evidence type="ECO:0000313" key="12">
    <source>
        <dbReference type="Proteomes" id="UP000320776"/>
    </source>
</evidence>
<dbReference type="AlphaFoldDB" id="A0A517DZN1"/>
<comment type="pathway">
    <text evidence="1 9">Cell wall biogenesis; peptidoglycan biosynthesis.</text>
</comment>
<keyword evidence="4" id="KW-0808">Transferase</keyword>
<gene>
    <name evidence="11" type="ORF">SPTER_42510</name>
</gene>
<evidence type="ECO:0000256" key="7">
    <source>
        <dbReference type="ARBA" id="ARBA00022984"/>
    </source>
</evidence>
<dbReference type="OrthoDB" id="9787225at2"/>